<keyword evidence="7 8" id="KW-0472">Membrane</keyword>
<dbReference type="Proteomes" id="UP000008139">
    <property type="component" value="Chromosome"/>
</dbReference>
<dbReference type="InterPro" id="IPR003004">
    <property type="entry name" value="GspF/PilC"/>
</dbReference>
<evidence type="ECO:0000313" key="10">
    <source>
        <dbReference type="EMBL" id="AEA34097.1"/>
    </source>
</evidence>
<dbReference type="AlphaFoldDB" id="F2LWI8"/>
<reference evidence="11" key="2">
    <citation type="submission" date="2011-03" db="EMBL/GenBank/DDBJ databases">
        <title>The complete genome of Hippea maritima DSM 10411.</title>
        <authorList>
            <consortium name="US DOE Joint Genome Institute (JGI-PGF)"/>
            <person name="Lucas S."/>
            <person name="Copeland A."/>
            <person name="Lapidus A."/>
            <person name="Bruce D."/>
            <person name="Goodwin L."/>
            <person name="Pitluck S."/>
            <person name="Peters L."/>
            <person name="Kyrpides N."/>
            <person name="Mavromatis K."/>
            <person name="Pagani I."/>
            <person name="Ivanova N."/>
            <person name="Mikhailova N."/>
            <person name="Lu M."/>
            <person name="Detter J.C."/>
            <person name="Tapia R."/>
            <person name="Han C."/>
            <person name="Land M."/>
            <person name="Hauser L."/>
            <person name="Markowitz V."/>
            <person name="Cheng J.-F."/>
            <person name="Hugenholtz P."/>
            <person name="Woyke T."/>
            <person name="Wu D."/>
            <person name="Spring S."/>
            <person name="Schroeder M."/>
            <person name="Brambilla E."/>
            <person name="Klenk H.-P."/>
            <person name="Eisen J.A."/>
        </authorList>
    </citation>
    <scope>NUCLEOTIDE SEQUENCE [LARGE SCALE GENOMIC DNA]</scope>
    <source>
        <strain evidence="11">ATCC 700847 / DSM 10411 / MH2</strain>
    </source>
</reference>
<evidence type="ECO:0000313" key="11">
    <source>
        <dbReference type="Proteomes" id="UP000008139"/>
    </source>
</evidence>
<feature type="transmembrane region" description="Helical" evidence="8">
    <location>
        <begin position="220"/>
        <end position="239"/>
    </location>
</feature>
<evidence type="ECO:0000256" key="5">
    <source>
        <dbReference type="ARBA" id="ARBA00022692"/>
    </source>
</evidence>
<protein>
    <submittedName>
        <fullName evidence="10">Type II secretion system F domain protein</fullName>
    </submittedName>
</protein>
<dbReference type="InterPro" id="IPR042094">
    <property type="entry name" value="T2SS_GspF_sf"/>
</dbReference>
<proteinExistence type="inferred from homology"/>
<evidence type="ECO:0000256" key="2">
    <source>
        <dbReference type="ARBA" id="ARBA00005745"/>
    </source>
</evidence>
<keyword evidence="11" id="KW-1185">Reference proteome</keyword>
<accession>F2LWI8</accession>
<feature type="domain" description="Type II secretion system protein GspF" evidence="9">
    <location>
        <begin position="275"/>
        <end position="396"/>
    </location>
</feature>
<dbReference type="OrthoDB" id="9805682at2"/>
<feature type="transmembrane region" description="Helical" evidence="8">
    <location>
        <begin position="377"/>
        <end position="398"/>
    </location>
</feature>
<dbReference type="EMBL" id="CP002606">
    <property type="protein sequence ID" value="AEA34097.1"/>
    <property type="molecule type" value="Genomic_DNA"/>
</dbReference>
<evidence type="ECO:0000256" key="1">
    <source>
        <dbReference type="ARBA" id="ARBA00004429"/>
    </source>
</evidence>
<evidence type="ECO:0000256" key="8">
    <source>
        <dbReference type="SAM" id="Phobius"/>
    </source>
</evidence>
<comment type="subcellular location">
    <subcellularLocation>
        <location evidence="1">Cell inner membrane</location>
        <topology evidence="1">Multi-pass membrane protein</topology>
    </subcellularLocation>
</comment>
<comment type="similarity">
    <text evidence="2">Belongs to the GSP F family.</text>
</comment>
<dbReference type="PANTHER" id="PTHR30012">
    <property type="entry name" value="GENERAL SECRETION PATHWAY PROTEIN"/>
    <property type="match status" value="1"/>
</dbReference>
<dbReference type="KEGG" id="hmr:Hipma_1131"/>
<dbReference type="InterPro" id="IPR018076">
    <property type="entry name" value="T2SS_GspF_dom"/>
</dbReference>
<organism evidence="10 11">
    <name type="scientific">Hippea maritima (strain ATCC 700847 / DSM 10411 / MH2)</name>
    <dbReference type="NCBI Taxonomy" id="760142"/>
    <lineage>
        <taxon>Bacteria</taxon>
        <taxon>Pseudomonadati</taxon>
        <taxon>Campylobacterota</taxon>
        <taxon>Desulfurellia</taxon>
        <taxon>Desulfurellales</taxon>
        <taxon>Hippeaceae</taxon>
        <taxon>Hippea</taxon>
    </lineage>
</organism>
<reference evidence="10 11" key="1">
    <citation type="journal article" date="2011" name="Stand. Genomic Sci.">
        <title>Complete genome sequence of the thermophilic sulfur-reducer Hippea maritima type strain (MH(2)).</title>
        <authorList>
            <person name="Huntemann M."/>
            <person name="Lu M."/>
            <person name="Nolan M."/>
            <person name="Lapidus A."/>
            <person name="Lucas S."/>
            <person name="Hammon N."/>
            <person name="Deshpande S."/>
            <person name="Cheng J.F."/>
            <person name="Tapia R."/>
            <person name="Han C."/>
            <person name="Goodwin L."/>
            <person name="Pitluck S."/>
            <person name="Liolios K."/>
            <person name="Pagani I."/>
            <person name="Ivanova N."/>
            <person name="Ovchinikova G."/>
            <person name="Pati A."/>
            <person name="Chen A."/>
            <person name="Palaniappan K."/>
            <person name="Land M."/>
            <person name="Hauser L."/>
            <person name="Jeffries C.D."/>
            <person name="Detter J.C."/>
            <person name="Brambilla E.M."/>
            <person name="Rohde M."/>
            <person name="Spring S."/>
            <person name="Goker M."/>
            <person name="Woyke T."/>
            <person name="Bristow J."/>
            <person name="Eisen J.A."/>
            <person name="Markowitz V."/>
            <person name="Hugenholtz P."/>
            <person name="Kyrpides N.C."/>
            <person name="Klenk H.P."/>
            <person name="Mavromatis K."/>
        </authorList>
    </citation>
    <scope>NUCLEOTIDE SEQUENCE [LARGE SCALE GENOMIC DNA]</scope>
    <source>
        <strain evidence="11">ATCC 700847 / DSM 10411 / MH2</strain>
    </source>
</reference>
<dbReference type="STRING" id="760142.Hipma_1131"/>
<name>F2LWI8_HIPMA</name>
<dbReference type="InParanoid" id="F2LWI8"/>
<evidence type="ECO:0000256" key="3">
    <source>
        <dbReference type="ARBA" id="ARBA00022475"/>
    </source>
</evidence>
<dbReference type="Pfam" id="PF00482">
    <property type="entry name" value="T2SSF"/>
    <property type="match status" value="2"/>
</dbReference>
<dbReference type="FunFam" id="1.20.81.30:FF:000001">
    <property type="entry name" value="Type II secretion system protein F"/>
    <property type="match status" value="2"/>
</dbReference>
<sequence length="405" mass="45451">MKFFYKGVSEGKSLTGIIEAASYDEALLLLYDKGIDVEDLRQASAFDELSNLINQFRVKFGRVKLEDLIVFTRQFATLFDAGVPISTILERLSEQTVSFKLKGVVEQIKKDVDGGMSLSEAFARREDIFSPLYINMLKVGEESGTLDVVLERLATILETELQTRNRIKTATRYPKIVVSAIVIAFSIIITFVIPRFVSLFNKFNATLPLPTRILIGINNFVHNFWWLVIGLIIASIAFFKKYKKTPQGKRKIDEIILKLPILGKLVHKIYLSRIMRILGLLYKSGLAITTSLDIVAEATGNDVAKQAILAIRSYVESGATISRPIKSSEFFPDIVSDMVAVGEETGRLDEMLFKVSDYFDEEISYAINNLSTAIEPILLVFIAAMVLLLALGVFLPMWDMVKVVH</sequence>
<dbReference type="RefSeq" id="WP_013682135.1">
    <property type="nucleotide sequence ID" value="NC_015318.1"/>
</dbReference>
<evidence type="ECO:0000259" key="9">
    <source>
        <dbReference type="Pfam" id="PF00482"/>
    </source>
</evidence>
<keyword evidence="4" id="KW-0997">Cell inner membrane</keyword>
<dbReference type="GO" id="GO:0015628">
    <property type="term" value="P:protein secretion by the type II secretion system"/>
    <property type="evidence" value="ECO:0007669"/>
    <property type="project" value="TreeGrafter"/>
</dbReference>
<keyword evidence="3" id="KW-1003">Cell membrane</keyword>
<evidence type="ECO:0000256" key="7">
    <source>
        <dbReference type="ARBA" id="ARBA00023136"/>
    </source>
</evidence>
<dbReference type="HOGENOM" id="CLU_035032_2_1_7"/>
<evidence type="ECO:0000256" key="4">
    <source>
        <dbReference type="ARBA" id="ARBA00022519"/>
    </source>
</evidence>
<dbReference type="Gene3D" id="1.20.81.30">
    <property type="entry name" value="Type II secretion system (T2SS), domain F"/>
    <property type="match status" value="2"/>
</dbReference>
<dbReference type="eggNOG" id="COG1459">
    <property type="taxonomic scope" value="Bacteria"/>
</dbReference>
<evidence type="ECO:0000256" key="6">
    <source>
        <dbReference type="ARBA" id="ARBA00022989"/>
    </source>
</evidence>
<dbReference type="PRINTS" id="PR00812">
    <property type="entry name" value="BCTERIALGSPF"/>
</dbReference>
<dbReference type="PANTHER" id="PTHR30012:SF4">
    <property type="entry name" value="MSHA BIOGENESIS PROTEIN MSHG"/>
    <property type="match status" value="1"/>
</dbReference>
<feature type="transmembrane region" description="Helical" evidence="8">
    <location>
        <begin position="176"/>
        <end position="200"/>
    </location>
</feature>
<feature type="domain" description="Type II secretion system protein GspF" evidence="9">
    <location>
        <begin position="71"/>
        <end position="194"/>
    </location>
</feature>
<gene>
    <name evidence="10" type="ordered locus">Hipma_1131</name>
</gene>
<dbReference type="GO" id="GO:0005886">
    <property type="term" value="C:plasma membrane"/>
    <property type="evidence" value="ECO:0007669"/>
    <property type="project" value="UniProtKB-SubCell"/>
</dbReference>
<keyword evidence="6 8" id="KW-1133">Transmembrane helix</keyword>
<keyword evidence="5 8" id="KW-0812">Transmembrane</keyword>
<dbReference type="FunCoup" id="F2LWI8">
    <property type="interactions" value="200"/>
</dbReference>